<dbReference type="Pfam" id="PF17147">
    <property type="entry name" value="PFOR_II"/>
    <property type="match status" value="1"/>
</dbReference>
<reference evidence="8" key="1">
    <citation type="submission" date="2008-03" db="EMBL/GenBank/DDBJ databases">
        <title>Complete sequence of Thermoproteus neutrophilus V24Sta.</title>
        <authorList>
            <consortium name="US DOE Joint Genome Institute"/>
            <person name="Copeland A."/>
            <person name="Lucas S."/>
            <person name="Lapidus A."/>
            <person name="Glavina del Rio T."/>
            <person name="Dalin E."/>
            <person name="Tice H."/>
            <person name="Bruce D."/>
            <person name="Goodwin L."/>
            <person name="Pitluck S."/>
            <person name="Sims D."/>
            <person name="Brettin T."/>
            <person name="Detter J.C."/>
            <person name="Han C."/>
            <person name="Kuske C.R."/>
            <person name="Schmutz J."/>
            <person name="Larimer F."/>
            <person name="Land M."/>
            <person name="Hauser L."/>
            <person name="Kyrpides N."/>
            <person name="Mikhailova N."/>
            <person name="Biddle J.F."/>
            <person name="Zhang Z."/>
            <person name="Fitz-Gibbon S.T."/>
            <person name="Lowe T.M."/>
            <person name="Saltikov C."/>
            <person name="House C.H."/>
            <person name="Richardson P."/>
        </authorList>
    </citation>
    <scope>NUCLEOTIDE SEQUENCE [LARGE SCALE GENOMIC DNA]</scope>
    <source>
        <strain evidence="8">V24Sta</strain>
    </source>
</reference>
<organism evidence="8 9">
    <name type="scientific">Pyrobaculum neutrophilum (strain DSM 2338 / JCM 9278 / NBRC 100436 / V24Sta)</name>
    <name type="common">Thermoproteus neutrophilus</name>
    <dbReference type="NCBI Taxonomy" id="444157"/>
    <lineage>
        <taxon>Archaea</taxon>
        <taxon>Thermoproteota</taxon>
        <taxon>Thermoprotei</taxon>
        <taxon>Thermoproteales</taxon>
        <taxon>Thermoproteaceae</taxon>
        <taxon>Pyrobaculum</taxon>
    </lineage>
</organism>
<dbReference type="KEGG" id="tne:Tneu_1527"/>
<dbReference type="Pfam" id="PF01855">
    <property type="entry name" value="POR_N"/>
    <property type="match status" value="1"/>
</dbReference>
<keyword evidence="9" id="KW-1185">Reference proteome</keyword>
<dbReference type="GO" id="GO:0006979">
    <property type="term" value="P:response to oxidative stress"/>
    <property type="evidence" value="ECO:0007669"/>
    <property type="project" value="TreeGrafter"/>
</dbReference>
<evidence type="ECO:0000256" key="1">
    <source>
        <dbReference type="ARBA" id="ARBA00011595"/>
    </source>
</evidence>
<accession>B1Y9M2</accession>
<evidence type="ECO:0000256" key="4">
    <source>
        <dbReference type="ARBA" id="ARBA00023002"/>
    </source>
</evidence>
<comment type="subunit">
    <text evidence="1">Heterotetramer of one alpha, one beta, one delta and one gamma chain.</text>
</comment>
<evidence type="ECO:0000313" key="8">
    <source>
        <dbReference type="EMBL" id="ACB40451.1"/>
    </source>
</evidence>
<evidence type="ECO:0000256" key="2">
    <source>
        <dbReference type="ARBA" id="ARBA00011631"/>
    </source>
</evidence>
<dbReference type="PANTHER" id="PTHR32154">
    <property type="entry name" value="PYRUVATE-FLAVODOXIN OXIDOREDUCTASE-RELATED"/>
    <property type="match status" value="1"/>
</dbReference>
<dbReference type="FunFam" id="3.40.50.970:FF:000012">
    <property type="entry name" value="Pyruvate:ferredoxin (Flavodoxin) oxidoreductase"/>
    <property type="match status" value="1"/>
</dbReference>
<gene>
    <name evidence="8" type="ordered locus">Tneu_1527</name>
</gene>
<sequence>MTALLKTALTGNHAVAYAVKMAKPHVIAAYPITPQTTIVEKLAEFVERGELKARFINVESEYGAMSVVYGAAMAGARVFTATSSHGLLYMYEMTWWAALSRAPIVMAVATRTIGPIWNIHVEHNDILTLRDSGWLIAMAETAQEAFDLTIQAFKIAESAVLPVSVGIDGFVLSHSTEPVEVPPQEVVDSFLPPRRADVPLLLRPGEPITFGNLPSDNRIHARYKIEAVYRAQQEAKDVVVQADREYGKLTGRSYGGLVEWYRAEDAEDVVVCAGAWCSDAKRAVDALRSRDIPVGLLRLRFIRPFPTEEVKRLSQYRRAVVFDRDITPLGGVLGVELKAAVPDAEVVNIVAGIAGVDFDAEAFYRVISNAVEGRYRGVEFVV</sequence>
<keyword evidence="8" id="KW-0670">Pyruvate</keyword>
<dbReference type="InterPro" id="IPR050722">
    <property type="entry name" value="Pyruvate:ferred/Flavod_OxRd"/>
</dbReference>
<comment type="catalytic activity">
    <reaction evidence="5">
        <text>a 2-oxocarboxylate + 2 oxidized [2Fe-2S]-[ferredoxin] + CoA = an acyl-CoA + 2 reduced [2Fe-2S]-[ferredoxin] + CO2 + H(+)</text>
        <dbReference type="Rhea" id="RHEA:42316"/>
        <dbReference type="Rhea" id="RHEA-COMP:10000"/>
        <dbReference type="Rhea" id="RHEA-COMP:10001"/>
        <dbReference type="ChEBI" id="CHEBI:15378"/>
        <dbReference type="ChEBI" id="CHEBI:16526"/>
        <dbReference type="ChEBI" id="CHEBI:33737"/>
        <dbReference type="ChEBI" id="CHEBI:33738"/>
        <dbReference type="ChEBI" id="CHEBI:35179"/>
        <dbReference type="ChEBI" id="CHEBI:57287"/>
        <dbReference type="ChEBI" id="CHEBI:58342"/>
        <dbReference type="EC" id="1.2.7.11"/>
    </reaction>
</comment>
<keyword evidence="4" id="KW-0560">Oxidoreductase</keyword>
<evidence type="ECO:0000259" key="6">
    <source>
        <dbReference type="Pfam" id="PF01855"/>
    </source>
</evidence>
<dbReference type="EMBL" id="CP001014">
    <property type="protein sequence ID" value="ACB40451.1"/>
    <property type="molecule type" value="Genomic_DNA"/>
</dbReference>
<dbReference type="eggNOG" id="arCOG01608">
    <property type="taxonomic scope" value="Archaea"/>
</dbReference>
<dbReference type="OrthoDB" id="372068at2157"/>
<dbReference type="HOGENOM" id="CLU_002569_5_0_2"/>
<dbReference type="InterPro" id="IPR002880">
    <property type="entry name" value="Pyrv_Fd/Flavodoxin_OxRdtase_N"/>
</dbReference>
<evidence type="ECO:0000256" key="3">
    <source>
        <dbReference type="ARBA" id="ARBA00012691"/>
    </source>
</evidence>
<dbReference type="AlphaFoldDB" id="B1Y9M2"/>
<dbReference type="EC" id="1.2.7.11" evidence="3"/>
<dbReference type="Gene3D" id="3.40.50.920">
    <property type="match status" value="1"/>
</dbReference>
<feature type="domain" description="Pyruvate flavodoxin/ferredoxin oxidoreductase pyrimidine binding" evidence="6">
    <location>
        <begin position="18"/>
        <end position="232"/>
    </location>
</feature>
<dbReference type="InterPro" id="IPR029061">
    <property type="entry name" value="THDP-binding"/>
</dbReference>
<dbReference type="GO" id="GO:0018491">
    <property type="term" value="F:2-oxobutyrate synthase activity"/>
    <property type="evidence" value="ECO:0007669"/>
    <property type="project" value="UniProtKB-ARBA"/>
</dbReference>
<feature type="domain" description="Pyruvate:ferredoxin oxidoreductase core" evidence="7">
    <location>
        <begin position="266"/>
        <end position="361"/>
    </location>
</feature>
<dbReference type="InterPro" id="IPR033412">
    <property type="entry name" value="PFOR_II"/>
</dbReference>
<dbReference type="GO" id="GO:0019164">
    <property type="term" value="F:pyruvate synthase activity"/>
    <property type="evidence" value="ECO:0007669"/>
    <property type="project" value="UniProtKB-ARBA"/>
</dbReference>
<comment type="subunit">
    <text evidence="2">Heterodimer composed of an alpha and a beta subunit.</text>
</comment>
<dbReference type="SUPFAM" id="SSF52922">
    <property type="entry name" value="TK C-terminal domain-like"/>
    <property type="match status" value="1"/>
</dbReference>
<dbReference type="GeneID" id="6166147"/>
<evidence type="ECO:0000256" key="5">
    <source>
        <dbReference type="ARBA" id="ARBA00048893"/>
    </source>
</evidence>
<dbReference type="STRING" id="444157.Tneu_1527"/>
<dbReference type="SUPFAM" id="SSF52518">
    <property type="entry name" value="Thiamin diphosphate-binding fold (THDP-binding)"/>
    <property type="match status" value="1"/>
</dbReference>
<dbReference type="PANTHER" id="PTHR32154:SF0">
    <property type="entry name" value="PYRUVATE-FLAVODOXIN OXIDOREDUCTASE-RELATED"/>
    <property type="match status" value="1"/>
</dbReference>
<dbReference type="CDD" id="cd07034">
    <property type="entry name" value="TPP_PYR_PFOR_IOR-alpha_like"/>
    <property type="match status" value="1"/>
</dbReference>
<name>B1Y9M2_PYRNV</name>
<evidence type="ECO:0000259" key="7">
    <source>
        <dbReference type="Pfam" id="PF17147"/>
    </source>
</evidence>
<dbReference type="Proteomes" id="UP000001694">
    <property type="component" value="Chromosome"/>
</dbReference>
<dbReference type="Gene3D" id="3.40.50.970">
    <property type="match status" value="1"/>
</dbReference>
<proteinExistence type="predicted"/>
<protein>
    <recommendedName>
        <fullName evidence="3">2-oxoacid oxidoreductase (ferredoxin)</fullName>
        <ecNumber evidence="3">1.2.7.11</ecNumber>
    </recommendedName>
</protein>
<dbReference type="RefSeq" id="WP_012350870.1">
    <property type="nucleotide sequence ID" value="NC_010525.1"/>
</dbReference>
<evidence type="ECO:0000313" key="9">
    <source>
        <dbReference type="Proteomes" id="UP000001694"/>
    </source>
</evidence>
<dbReference type="InterPro" id="IPR009014">
    <property type="entry name" value="Transketo_C/PFOR_II"/>
</dbReference>